<keyword evidence="1" id="KW-0812">Transmembrane</keyword>
<dbReference type="AlphaFoldDB" id="A0A0B5DYK0"/>
<keyword evidence="3" id="KW-1185">Reference proteome</keyword>
<dbReference type="STRING" id="1208324.P73_1086"/>
<dbReference type="HOGENOM" id="CLU_101297_1_0_5"/>
<feature type="transmembrane region" description="Helical" evidence="1">
    <location>
        <begin position="21"/>
        <end position="41"/>
    </location>
</feature>
<name>A0A0B5DYK0_9RHOB</name>
<evidence type="ECO:0008006" key="4">
    <source>
        <dbReference type="Google" id="ProtNLM"/>
    </source>
</evidence>
<accession>A0A0B5DYK0</accession>
<reference evidence="2 3" key="1">
    <citation type="journal article" date="2014" name="Int. J. Syst. Evol. Microbiol.">
        <title>Celeribacter indicus sp. nov., a polycyclic aromatic hydrocarbon-degrading bacterium from deep-sea sediment and reclassification of Huaishuia halophila as Celeribacter halophilus comb. nov.</title>
        <authorList>
            <person name="Lai Q."/>
            <person name="Cao J."/>
            <person name="Yuan J."/>
            <person name="Li F."/>
            <person name="Shao Z."/>
        </authorList>
    </citation>
    <scope>NUCLEOTIDE SEQUENCE [LARGE SCALE GENOMIC DNA]</scope>
    <source>
        <strain evidence="2">P73</strain>
    </source>
</reference>
<gene>
    <name evidence="2" type="ORF">P73_1086</name>
</gene>
<dbReference type="EMBL" id="CP004393">
    <property type="protein sequence ID" value="AJE45801.1"/>
    <property type="molecule type" value="Genomic_DNA"/>
</dbReference>
<evidence type="ECO:0000313" key="3">
    <source>
        <dbReference type="Proteomes" id="UP000031521"/>
    </source>
</evidence>
<feature type="transmembrane region" description="Helical" evidence="1">
    <location>
        <begin position="115"/>
        <end position="138"/>
    </location>
</feature>
<dbReference type="Proteomes" id="UP000031521">
    <property type="component" value="Chromosome"/>
</dbReference>
<sequence>MRNTAADPPPEPRRRRIVDGGFLVLLSLTLVSGGLVLLTRGPLRVWEITQETFGFLLLLSPKIVAGVFIAATLPLVLPGKEIGRWIGAESGLRGLVLATVAGAAIPGGPMMTFPLAAGFGMAGADIGTMLAFVTGWSLLSLNRTLIWEFSFLPHDLVWTRYLLSLPFPVLVGLGARALRGRVPA</sequence>
<organism evidence="2 3">
    <name type="scientific">Celeribacter indicus</name>
    <dbReference type="NCBI Taxonomy" id="1208324"/>
    <lineage>
        <taxon>Bacteria</taxon>
        <taxon>Pseudomonadati</taxon>
        <taxon>Pseudomonadota</taxon>
        <taxon>Alphaproteobacteria</taxon>
        <taxon>Rhodobacterales</taxon>
        <taxon>Roseobacteraceae</taxon>
        <taxon>Celeribacter</taxon>
    </lineage>
</organism>
<proteinExistence type="predicted"/>
<keyword evidence="1" id="KW-0472">Membrane</keyword>
<feature type="transmembrane region" description="Helical" evidence="1">
    <location>
        <begin position="53"/>
        <end position="77"/>
    </location>
</feature>
<keyword evidence="1" id="KW-1133">Transmembrane helix</keyword>
<dbReference type="KEGG" id="cid:P73_1086"/>
<evidence type="ECO:0000313" key="2">
    <source>
        <dbReference type="EMBL" id="AJE45801.1"/>
    </source>
</evidence>
<evidence type="ECO:0000256" key="1">
    <source>
        <dbReference type="SAM" id="Phobius"/>
    </source>
</evidence>
<protein>
    <recommendedName>
        <fullName evidence="4">Permease</fullName>
    </recommendedName>
</protein>